<proteinExistence type="predicted"/>
<feature type="transmembrane region" description="Helical" evidence="1">
    <location>
        <begin position="209"/>
        <end position="234"/>
    </location>
</feature>
<evidence type="ECO:0000313" key="3">
    <source>
        <dbReference type="Proteomes" id="UP000184330"/>
    </source>
</evidence>
<keyword evidence="3" id="KW-1185">Reference proteome</keyword>
<keyword evidence="1" id="KW-1133">Transmembrane helix</keyword>
<evidence type="ECO:0000256" key="1">
    <source>
        <dbReference type="SAM" id="Phobius"/>
    </source>
</evidence>
<dbReference type="AlphaFoldDB" id="A0A1L7WV47"/>
<name>A0A1L7WV47_9HELO</name>
<protein>
    <submittedName>
        <fullName evidence="2">Uncharacterized protein</fullName>
    </submittedName>
</protein>
<sequence length="709" mass="79200">MPDQPIAETARETTHDITELHDVSPATLTSPQFSPLRVPLFETRPLHSPLHNENRNYSVATANSVCTCTCTCGAPSIANRTNSQGSRRRHSIPTGPIPQGIYWWSPAGMIGFFLCGIVFSIAHHAYYESLDGRRVGNDQEQQWAIRYGSTFAYIVQTSLVCSVGYSFTQTLWKTLKRKKVSVKALDAAFEADRTIWSLRNPEMLWKLRLVSFLCIVSWCLPLPSLVTPATLFVLPSSQETWSQGNVSALDMSGSQWSRFAYSVNATASSPLFFLGPRTVISRLSTATATQGKILDITPPSTNSSYSLQFNGPAVQCQYADATTAGIIDALRDQAVANYTGDIIEYMNNYFAFVPDLSDFRNDTSATKGVQMVSQTRLQAPSSASNELWMVYSRYVWDSTGARSTLDHYTTCKLYNASYDVDFSFNNGSQNITMNNITMLNAIEYPSNTAPNTTIVQQQHAYSAVFWALSDLIVGSMGVFTEYPNNRSISTNFTEITTQIEHTSLLGSSDLDVFFDISHFLYSTSTVIGDQRREDIELAQNKTLNVLIEELALNTTISFMSSHKLSPNSTANVTDTLPINIYAYHAHNLLYAYTLAILFTLIANLLGAYSYYRNKYAHNKSFSAILAATRDEDLAELFFADMMGRLPLHRDVERAELRFGDMEGGGLGFREDPPRPRRLEEQWQVGGERGREGGRWVWVEDAERGDAMEV</sequence>
<dbReference type="OrthoDB" id="5322539at2759"/>
<reference evidence="2 3" key="1">
    <citation type="submission" date="2016-03" db="EMBL/GenBank/DDBJ databases">
        <authorList>
            <person name="Ploux O."/>
        </authorList>
    </citation>
    <scope>NUCLEOTIDE SEQUENCE [LARGE SCALE GENOMIC DNA]</scope>
    <source>
        <strain evidence="2 3">UAMH 11012</strain>
    </source>
</reference>
<dbReference type="Proteomes" id="UP000184330">
    <property type="component" value="Unassembled WGS sequence"/>
</dbReference>
<feature type="transmembrane region" description="Helical" evidence="1">
    <location>
        <begin position="101"/>
        <end position="127"/>
    </location>
</feature>
<gene>
    <name evidence="2" type="ORF">PAC_06537</name>
</gene>
<feature type="transmembrane region" description="Helical" evidence="1">
    <location>
        <begin position="589"/>
        <end position="611"/>
    </location>
</feature>
<evidence type="ECO:0000313" key="2">
    <source>
        <dbReference type="EMBL" id="CZR56648.1"/>
    </source>
</evidence>
<organism evidence="2 3">
    <name type="scientific">Phialocephala subalpina</name>
    <dbReference type="NCBI Taxonomy" id="576137"/>
    <lineage>
        <taxon>Eukaryota</taxon>
        <taxon>Fungi</taxon>
        <taxon>Dikarya</taxon>
        <taxon>Ascomycota</taxon>
        <taxon>Pezizomycotina</taxon>
        <taxon>Leotiomycetes</taxon>
        <taxon>Helotiales</taxon>
        <taxon>Mollisiaceae</taxon>
        <taxon>Phialocephala</taxon>
        <taxon>Phialocephala fortinii species complex</taxon>
    </lineage>
</organism>
<dbReference type="EMBL" id="FJOG01000008">
    <property type="protein sequence ID" value="CZR56648.1"/>
    <property type="molecule type" value="Genomic_DNA"/>
</dbReference>
<feature type="transmembrane region" description="Helical" evidence="1">
    <location>
        <begin position="147"/>
        <end position="168"/>
    </location>
</feature>
<dbReference type="PANTHER" id="PTHR35041">
    <property type="entry name" value="MEDIATOR OF RNA POLYMERASE II TRANSCRIPTION SUBUNIT 1"/>
    <property type="match status" value="1"/>
</dbReference>
<dbReference type="STRING" id="576137.A0A1L7WV47"/>
<accession>A0A1L7WV47</accession>
<keyword evidence="1" id="KW-0472">Membrane</keyword>
<dbReference type="PANTHER" id="PTHR35041:SF3">
    <property type="entry name" value="FORMYLMETHIONINE DEFORMYLASE-LIKE PROTEIN"/>
    <property type="match status" value="1"/>
</dbReference>
<keyword evidence="1" id="KW-0812">Transmembrane</keyword>